<name>A0A6J5S5A0_9CAUD</name>
<dbReference type="GO" id="GO:0005198">
    <property type="term" value="F:structural molecule activity"/>
    <property type="evidence" value="ECO:0007669"/>
    <property type="project" value="InterPro"/>
</dbReference>
<sequence>MSRPRVLDHLQSHRFFVMDVKPSGAPPFLALLPIYGFQSVSGIGLSLGTETYTPLNSMYPLHFASEATVGEVTLTRGASLTDTDFYRWIERAIQGTDQWRRNLLVLHLTGVGATTDPLPFPLPVESLKAPGRAWMLWNCLPTGYQAGDLDATSGDVTLMSLTLQPQYITEVAFGAVI</sequence>
<accession>A0A6J5S5A0</accession>
<organism evidence="1">
    <name type="scientific">uncultured Caudovirales phage</name>
    <dbReference type="NCBI Taxonomy" id="2100421"/>
    <lineage>
        <taxon>Viruses</taxon>
        <taxon>Duplodnaviria</taxon>
        <taxon>Heunggongvirae</taxon>
        <taxon>Uroviricota</taxon>
        <taxon>Caudoviricetes</taxon>
        <taxon>Peduoviridae</taxon>
        <taxon>Maltschvirus</taxon>
        <taxon>Maltschvirus maltsch</taxon>
    </lineage>
</organism>
<dbReference type="InterPro" id="IPR010667">
    <property type="entry name" value="Phage_T4_Gp19"/>
</dbReference>
<proteinExistence type="predicted"/>
<dbReference type="EMBL" id="LR797331">
    <property type="protein sequence ID" value="CAB4203550.1"/>
    <property type="molecule type" value="Genomic_DNA"/>
</dbReference>
<gene>
    <name evidence="1" type="ORF">UFOVP1382_162</name>
</gene>
<dbReference type="Pfam" id="PF06841">
    <property type="entry name" value="Phage_T4_gp19"/>
    <property type="match status" value="1"/>
</dbReference>
<protein>
    <submittedName>
        <fullName evidence="1">Bacteriophage T4, Gp19, tail tube</fullName>
    </submittedName>
</protein>
<evidence type="ECO:0000313" key="1">
    <source>
        <dbReference type="EMBL" id="CAB4203550.1"/>
    </source>
</evidence>
<reference evidence="1" key="1">
    <citation type="submission" date="2020-05" db="EMBL/GenBank/DDBJ databases">
        <authorList>
            <person name="Chiriac C."/>
            <person name="Salcher M."/>
            <person name="Ghai R."/>
            <person name="Kavagutti S V."/>
        </authorList>
    </citation>
    <scope>NUCLEOTIDE SEQUENCE</scope>
</reference>